<dbReference type="OMA" id="WTNQYFL"/>
<evidence type="ECO:0000256" key="5">
    <source>
        <dbReference type="ARBA" id="ARBA00023316"/>
    </source>
</evidence>
<reference evidence="7 8" key="1">
    <citation type="journal article" date="2018" name="BMC Genomics">
        <title>Genomic comparison of Trypanosoma conorhini and Trypanosoma rangeli to Trypanosoma cruzi strains of high and low virulence.</title>
        <authorList>
            <person name="Bradwell K.R."/>
            <person name="Koparde V.N."/>
            <person name="Matveyev A.V."/>
            <person name="Serrano M.G."/>
            <person name="Alves J.M."/>
            <person name="Parikh H."/>
            <person name="Huang B."/>
            <person name="Lee V."/>
            <person name="Espinosa-Alvarez O."/>
            <person name="Ortiz P.A."/>
            <person name="Costa-Martins A.G."/>
            <person name="Teixeira M.M."/>
            <person name="Buck G.A."/>
        </authorList>
    </citation>
    <scope>NUCLEOTIDE SEQUENCE [LARGE SCALE GENOMIC DNA]</scope>
    <source>
        <strain evidence="7 8">AM80</strain>
    </source>
</reference>
<keyword evidence="5" id="KW-0961">Cell wall biogenesis/degradation</keyword>
<dbReference type="GO" id="GO:0071555">
    <property type="term" value="P:cell wall organization"/>
    <property type="evidence" value="ECO:0007669"/>
    <property type="project" value="UniProtKB-KW"/>
</dbReference>
<evidence type="ECO:0000313" key="8">
    <source>
        <dbReference type="Proteomes" id="UP000283634"/>
    </source>
</evidence>
<evidence type="ECO:0000256" key="4">
    <source>
        <dbReference type="ARBA" id="ARBA00023180"/>
    </source>
</evidence>
<dbReference type="GO" id="GO:0009969">
    <property type="term" value="P:xyloglucan biosynthetic process"/>
    <property type="evidence" value="ECO:0007669"/>
    <property type="project" value="TreeGrafter"/>
</dbReference>
<comment type="similarity">
    <text evidence="1">Belongs to the glycosyltransferase 37 family.</text>
</comment>
<dbReference type="PANTHER" id="PTHR31889">
    <property type="entry name" value="FUCOSYLTRANSFERASE 2-RELATED"/>
    <property type="match status" value="1"/>
</dbReference>
<keyword evidence="3" id="KW-0808">Transferase</keyword>
<evidence type="ECO:0000313" key="7">
    <source>
        <dbReference type="EMBL" id="RNF07491.1"/>
    </source>
</evidence>
<keyword evidence="6" id="KW-0812">Transmembrane</keyword>
<sequence length="545" mass="62115">MARVFCVRQRVWLRVVLLTSLLLACVFIEIVSVDEADTHAGAEGHVEATLQRWMDTYLDTASALLSNLTPPAGDSDNDTKENQVFCDAVVKRMWEDVIPLRYNIAFKKVLVSHRRRHTAVSLGNPEANQKYIVWSLSGGLGNRVQALVSVLLAALLSGRVILMKDWFTPLQPSGSPPVRPTVLPFVTYGNTSQEAFRYENLRELFWFSNDERSSRVENEFMFCSMFPVMSLSQFEKIYPEEFRRQNNSTEVALFKDGHAKIDIRAGHDKKLRLWKHLACGDTSTTGEVDFFSREKFIYIWTNQYFLPLFYANKRTKPIMHAWFSRDPFRSLLPLVFLPARPAMYRVVRYMRLNALLKRRRYVGLHIRSFSRHKTGGLVKSFFACVNQFAARAPSPPTFFLASMYREAKSYFSVNPLKKGARVVSLDSDQKGEGQGTGQGPVPEWEALADVVILSLSSHLFLSPASTYGFLAAAAGEVEFITFVKARSLDAGRSEDTRCVRVDANAVTEPCFTSWFRLDFIRKRRQQMRCELGDLPSWALHCGTNM</sequence>
<dbReference type="EMBL" id="MKGL01000085">
    <property type="protein sequence ID" value="RNF07491.1"/>
    <property type="molecule type" value="Genomic_DNA"/>
</dbReference>
<keyword evidence="2" id="KW-0328">Glycosyltransferase</keyword>
<dbReference type="AlphaFoldDB" id="A0A422NPY1"/>
<comment type="caution">
    <text evidence="7">The sequence shown here is derived from an EMBL/GenBank/DDBJ whole genome shotgun (WGS) entry which is preliminary data.</text>
</comment>
<keyword evidence="4" id="KW-0325">Glycoprotein</keyword>
<dbReference type="InterPro" id="IPR004938">
    <property type="entry name" value="XG_FTase"/>
</dbReference>
<keyword evidence="6" id="KW-1133">Transmembrane helix</keyword>
<dbReference type="PANTHER" id="PTHR31889:SF2">
    <property type="entry name" value="FUCOSYLTRANSFERASE 3"/>
    <property type="match status" value="1"/>
</dbReference>
<evidence type="ECO:0000256" key="2">
    <source>
        <dbReference type="ARBA" id="ARBA00022676"/>
    </source>
</evidence>
<protein>
    <recommendedName>
        <fullName evidence="9">Fucosyltransferase</fullName>
    </recommendedName>
</protein>
<proteinExistence type="inferred from homology"/>
<dbReference type="GO" id="GO:0016020">
    <property type="term" value="C:membrane"/>
    <property type="evidence" value="ECO:0007669"/>
    <property type="project" value="InterPro"/>
</dbReference>
<accession>A0A422NPY1</accession>
<keyword evidence="8" id="KW-1185">Reference proteome</keyword>
<evidence type="ECO:0000256" key="3">
    <source>
        <dbReference type="ARBA" id="ARBA00022679"/>
    </source>
</evidence>
<gene>
    <name evidence="7" type="ORF">TraAM80_03347</name>
</gene>
<evidence type="ECO:0008006" key="9">
    <source>
        <dbReference type="Google" id="ProtNLM"/>
    </source>
</evidence>
<dbReference type="GO" id="GO:0008107">
    <property type="term" value="F:galactoside 2-alpha-L-fucosyltransferase activity"/>
    <property type="evidence" value="ECO:0007669"/>
    <property type="project" value="InterPro"/>
</dbReference>
<feature type="transmembrane region" description="Helical" evidence="6">
    <location>
        <begin position="12"/>
        <end position="31"/>
    </location>
</feature>
<dbReference type="RefSeq" id="XP_029239854.1">
    <property type="nucleotide sequence ID" value="XM_029380322.1"/>
</dbReference>
<organism evidence="7 8">
    <name type="scientific">Trypanosoma rangeli</name>
    <dbReference type="NCBI Taxonomy" id="5698"/>
    <lineage>
        <taxon>Eukaryota</taxon>
        <taxon>Discoba</taxon>
        <taxon>Euglenozoa</taxon>
        <taxon>Kinetoplastea</taxon>
        <taxon>Metakinetoplastina</taxon>
        <taxon>Trypanosomatida</taxon>
        <taxon>Trypanosomatidae</taxon>
        <taxon>Trypanosoma</taxon>
        <taxon>Herpetosoma</taxon>
    </lineage>
</organism>
<dbReference type="OrthoDB" id="428346at2759"/>
<dbReference type="PROSITE" id="PS51257">
    <property type="entry name" value="PROKAR_LIPOPROTEIN"/>
    <property type="match status" value="1"/>
</dbReference>
<evidence type="ECO:0000256" key="1">
    <source>
        <dbReference type="ARBA" id="ARBA00010481"/>
    </source>
</evidence>
<dbReference type="GO" id="GO:0005794">
    <property type="term" value="C:Golgi apparatus"/>
    <property type="evidence" value="ECO:0007669"/>
    <property type="project" value="TreeGrafter"/>
</dbReference>
<name>A0A422NPY1_TRYRA</name>
<evidence type="ECO:0000256" key="6">
    <source>
        <dbReference type="SAM" id="Phobius"/>
    </source>
</evidence>
<dbReference type="Proteomes" id="UP000283634">
    <property type="component" value="Unassembled WGS sequence"/>
</dbReference>
<dbReference type="GO" id="GO:0042546">
    <property type="term" value="P:cell wall biogenesis"/>
    <property type="evidence" value="ECO:0007669"/>
    <property type="project" value="InterPro"/>
</dbReference>
<dbReference type="GeneID" id="40327280"/>
<keyword evidence="6" id="KW-0472">Membrane</keyword>